<evidence type="ECO:0000256" key="3">
    <source>
        <dbReference type="ARBA" id="ARBA00022723"/>
    </source>
</evidence>
<keyword evidence="7" id="KW-0472">Membrane</keyword>
<dbReference type="PANTHER" id="PTHR11237">
    <property type="entry name" value="COENZYME Q10 BIOSYNTHESIS PROTEIN 7"/>
    <property type="match status" value="1"/>
</dbReference>
<keyword evidence="6" id="KW-0503">Monooxygenase</keyword>
<evidence type="ECO:0000256" key="1">
    <source>
        <dbReference type="ARBA" id="ARBA00004749"/>
    </source>
</evidence>
<evidence type="ECO:0000313" key="8">
    <source>
        <dbReference type="EMBL" id="MDD0813365.1"/>
    </source>
</evidence>
<comment type="pathway">
    <text evidence="1">Cofactor biosynthesis; ubiquinone biosynthesis.</text>
</comment>
<evidence type="ECO:0000256" key="6">
    <source>
        <dbReference type="ARBA" id="ARBA00023033"/>
    </source>
</evidence>
<dbReference type="InterPro" id="IPR009078">
    <property type="entry name" value="Ferritin-like_SF"/>
</dbReference>
<comment type="caution">
    <text evidence="8">The sequence shown here is derived from an EMBL/GenBank/DDBJ whole genome shotgun (WGS) entry which is preliminary data.</text>
</comment>
<protein>
    <submittedName>
        <fullName evidence="8">Demethoxyubiquinone hydroxylase family protein</fullName>
    </submittedName>
</protein>
<evidence type="ECO:0000256" key="5">
    <source>
        <dbReference type="ARBA" id="ARBA00023004"/>
    </source>
</evidence>
<dbReference type="RefSeq" id="WP_273924887.1">
    <property type="nucleotide sequence ID" value="NZ_JAQSIO010000001.1"/>
</dbReference>
<evidence type="ECO:0000256" key="4">
    <source>
        <dbReference type="ARBA" id="ARBA00023002"/>
    </source>
</evidence>
<dbReference type="EMBL" id="JAQSIO010000001">
    <property type="protein sequence ID" value="MDD0813365.1"/>
    <property type="molecule type" value="Genomic_DNA"/>
</dbReference>
<proteinExistence type="predicted"/>
<keyword evidence="3" id="KW-0479">Metal-binding</keyword>
<gene>
    <name evidence="8" type="ORF">PSQ39_01855</name>
</gene>
<accession>A0ABT5M9V4</accession>
<dbReference type="Proteomes" id="UP001528672">
    <property type="component" value="Unassembled WGS sequence"/>
</dbReference>
<organism evidence="8 9">
    <name type="scientific">Curvibacter microcysteis</name>
    <dbReference type="NCBI Taxonomy" id="3026419"/>
    <lineage>
        <taxon>Bacteria</taxon>
        <taxon>Pseudomonadati</taxon>
        <taxon>Pseudomonadota</taxon>
        <taxon>Betaproteobacteria</taxon>
        <taxon>Burkholderiales</taxon>
        <taxon>Comamonadaceae</taxon>
        <taxon>Curvibacter</taxon>
    </lineage>
</organism>
<dbReference type="InterPro" id="IPR011566">
    <property type="entry name" value="Ubq_synth_Coq7"/>
</dbReference>
<evidence type="ECO:0000313" key="9">
    <source>
        <dbReference type="Proteomes" id="UP001528672"/>
    </source>
</evidence>
<sequence length="174" mass="19113">MPDMPAHTAADLRTDHAGETGAIAIYQGVLATARDPALRLFAERHLVTERQHLHDIEAWLPPQQRSRLLSLWRLAGFVTGAVPGLWGSKAVYATVEAVETFVDRHYEDQIRRLSAQPALSELRQTLLACQADECAHRDEAAAAQAQWQPGRALRAWCTLVGAGSHAAVALSRHL</sequence>
<evidence type="ECO:0000256" key="7">
    <source>
        <dbReference type="ARBA" id="ARBA00023136"/>
    </source>
</evidence>
<keyword evidence="9" id="KW-1185">Reference proteome</keyword>
<name>A0ABT5M9V4_9BURK</name>
<reference evidence="8 9" key="1">
    <citation type="submission" date="2023-02" db="EMBL/GenBank/DDBJ databases">
        <title>Bacterial whole genome sequence for Curvibacter sp. HBC28.</title>
        <authorList>
            <person name="Le V."/>
            <person name="Ko S.-R."/>
            <person name="Ahn C.-Y."/>
            <person name="Oh H.-M."/>
        </authorList>
    </citation>
    <scope>NUCLEOTIDE SEQUENCE [LARGE SCALE GENOMIC DNA]</scope>
    <source>
        <strain evidence="8 9">HBC28</strain>
    </source>
</reference>
<keyword evidence="4" id="KW-0560">Oxidoreductase</keyword>
<dbReference type="CDD" id="cd01042">
    <property type="entry name" value="DMQH"/>
    <property type="match status" value="1"/>
</dbReference>
<dbReference type="PANTHER" id="PTHR11237:SF4">
    <property type="entry name" value="5-DEMETHOXYUBIQUINONE HYDROXYLASE, MITOCHONDRIAL"/>
    <property type="match status" value="1"/>
</dbReference>
<keyword evidence="2" id="KW-0831">Ubiquinone biosynthesis</keyword>
<dbReference type="Pfam" id="PF03232">
    <property type="entry name" value="COQ7"/>
    <property type="match status" value="1"/>
</dbReference>
<keyword evidence="5" id="KW-0408">Iron</keyword>
<evidence type="ECO:0000256" key="2">
    <source>
        <dbReference type="ARBA" id="ARBA00022688"/>
    </source>
</evidence>
<dbReference type="SUPFAM" id="SSF47240">
    <property type="entry name" value="Ferritin-like"/>
    <property type="match status" value="1"/>
</dbReference>